<feature type="transmembrane region" description="Helical" evidence="1">
    <location>
        <begin position="378"/>
        <end position="395"/>
    </location>
</feature>
<sequence>MTALVNRPMVSGRALVGLAATALGVTTVVAAGPEAQPSVVACGLLLSLGGFALLLHALHRGHELPVRLVLLSGAALVVLCVALPPAGSKDVASYALYGRMVTEYRENPYTKVPDDHPEDPWHPEVSTRWRRTPSVYGPAFSALSVAITSAGGDHRTLVRLLFQASAGLAVLAAAMVVARLTGDAAATAFVALNPVLLASVVNGAHNDALVGSALLGACVAARRRRWVAAGLLVGLGAGVKVAAVLALPALAAWVWRRHGPRAAATVAATATGLLTLGHLVFGPVAVLRALAEAGQQHSRSSVWNLPFAIAPDRLVALLAMAASIALGVVLVRRHVDDHLPEAVVASALAGYLLLGAYVLPWYHAWALLPAALLWRSRLALGAATASGVLLLGYTWEPGDSGAVAVVLRAISHGAAPLTALVVAVLLVRRPTTAP</sequence>
<reference evidence="2" key="1">
    <citation type="submission" date="2020-02" db="EMBL/GenBank/DDBJ databases">
        <authorList>
            <person name="Meier V. D."/>
        </authorList>
    </citation>
    <scope>NUCLEOTIDE SEQUENCE</scope>
    <source>
        <strain evidence="2">AVDCRST_MAG76</strain>
    </source>
</reference>
<feature type="transmembrane region" description="Helical" evidence="1">
    <location>
        <begin position="226"/>
        <end position="255"/>
    </location>
</feature>
<feature type="transmembrane region" description="Helical" evidence="1">
    <location>
        <begin position="401"/>
        <end position="427"/>
    </location>
</feature>
<feature type="transmembrane region" description="Helical" evidence="1">
    <location>
        <begin position="312"/>
        <end position="331"/>
    </location>
</feature>
<feature type="transmembrane region" description="Helical" evidence="1">
    <location>
        <begin position="267"/>
        <end position="291"/>
    </location>
</feature>
<dbReference type="GO" id="GO:0016758">
    <property type="term" value="F:hexosyltransferase activity"/>
    <property type="evidence" value="ECO:0007669"/>
    <property type="project" value="InterPro"/>
</dbReference>
<gene>
    <name evidence="2" type="ORF">AVDCRST_MAG76-3403</name>
</gene>
<dbReference type="Pfam" id="PF26314">
    <property type="entry name" value="MptA_B_family"/>
    <property type="match status" value="1"/>
</dbReference>
<organism evidence="2">
    <name type="scientific">uncultured Acidimicrobiales bacterium</name>
    <dbReference type="NCBI Taxonomy" id="310071"/>
    <lineage>
        <taxon>Bacteria</taxon>
        <taxon>Bacillati</taxon>
        <taxon>Actinomycetota</taxon>
        <taxon>Acidimicrobiia</taxon>
        <taxon>Acidimicrobiales</taxon>
        <taxon>environmental samples</taxon>
    </lineage>
</organism>
<evidence type="ECO:0008006" key="3">
    <source>
        <dbReference type="Google" id="ProtNLM"/>
    </source>
</evidence>
<accession>A0A6J4JAL0</accession>
<dbReference type="GO" id="GO:0005886">
    <property type="term" value="C:plasma membrane"/>
    <property type="evidence" value="ECO:0007669"/>
    <property type="project" value="UniProtKB-SubCell"/>
</dbReference>
<evidence type="ECO:0000313" key="2">
    <source>
        <dbReference type="EMBL" id="CAA9272309.1"/>
    </source>
</evidence>
<protein>
    <recommendedName>
        <fullName evidence="3">DUF2029 domain-containing protein</fullName>
    </recommendedName>
</protein>
<proteinExistence type="predicted"/>
<name>A0A6J4JAL0_9ACTN</name>
<dbReference type="EMBL" id="CADCSZ010000204">
    <property type="protein sequence ID" value="CAA9272309.1"/>
    <property type="molecule type" value="Genomic_DNA"/>
</dbReference>
<keyword evidence="1" id="KW-0472">Membrane</keyword>
<keyword evidence="1" id="KW-1133">Transmembrane helix</keyword>
<dbReference type="AlphaFoldDB" id="A0A6J4JAL0"/>
<keyword evidence="1" id="KW-0812">Transmembrane</keyword>
<evidence type="ECO:0000256" key="1">
    <source>
        <dbReference type="SAM" id="Phobius"/>
    </source>
</evidence>
<feature type="transmembrane region" description="Helical" evidence="1">
    <location>
        <begin position="40"/>
        <end position="58"/>
    </location>
</feature>
<feature type="transmembrane region" description="Helical" evidence="1">
    <location>
        <begin position="160"/>
        <end position="178"/>
    </location>
</feature>
<feature type="transmembrane region" description="Helical" evidence="1">
    <location>
        <begin position="343"/>
        <end position="366"/>
    </location>
</feature>
<feature type="transmembrane region" description="Helical" evidence="1">
    <location>
        <begin position="65"/>
        <end position="86"/>
    </location>
</feature>